<reference evidence="2" key="1">
    <citation type="submission" date="2023-07" db="EMBL/GenBank/DDBJ databases">
        <authorList>
            <person name="Stuckert A."/>
        </authorList>
    </citation>
    <scope>NUCLEOTIDE SEQUENCE</scope>
</reference>
<keyword evidence="3" id="KW-1185">Reference proteome</keyword>
<dbReference type="Pfam" id="PF26215">
    <property type="entry name" value="HTH_animal"/>
    <property type="match status" value="1"/>
</dbReference>
<dbReference type="PANTHER" id="PTHR21301:SF12">
    <property type="match status" value="1"/>
</dbReference>
<evidence type="ECO:0000313" key="2">
    <source>
        <dbReference type="EMBL" id="CAJ0948080.1"/>
    </source>
</evidence>
<organism evidence="2 3">
    <name type="scientific">Ranitomeya imitator</name>
    <name type="common">mimic poison frog</name>
    <dbReference type="NCBI Taxonomy" id="111125"/>
    <lineage>
        <taxon>Eukaryota</taxon>
        <taxon>Metazoa</taxon>
        <taxon>Chordata</taxon>
        <taxon>Craniata</taxon>
        <taxon>Vertebrata</taxon>
        <taxon>Euteleostomi</taxon>
        <taxon>Amphibia</taxon>
        <taxon>Batrachia</taxon>
        <taxon>Anura</taxon>
        <taxon>Neobatrachia</taxon>
        <taxon>Hyloidea</taxon>
        <taxon>Dendrobatidae</taxon>
        <taxon>Dendrobatinae</taxon>
        <taxon>Ranitomeya</taxon>
    </lineage>
</organism>
<dbReference type="CDD" id="cd10442">
    <property type="entry name" value="GIY-YIG_PLEs"/>
    <property type="match status" value="1"/>
</dbReference>
<dbReference type="EMBL" id="CAUEEQ010027705">
    <property type="protein sequence ID" value="CAJ0948080.1"/>
    <property type="molecule type" value="Genomic_DNA"/>
</dbReference>
<dbReference type="PROSITE" id="PS50164">
    <property type="entry name" value="GIY_YIG"/>
    <property type="match status" value="1"/>
</dbReference>
<dbReference type="Gene3D" id="3.40.1440.10">
    <property type="entry name" value="GIY-YIG endonuclease"/>
    <property type="match status" value="1"/>
</dbReference>
<dbReference type="InterPro" id="IPR058912">
    <property type="entry name" value="HTH_animal"/>
</dbReference>
<gene>
    <name evidence="2" type="ORF">RIMI_LOCUS11948706</name>
</gene>
<dbReference type="Proteomes" id="UP001176940">
    <property type="component" value="Unassembled WGS sequence"/>
</dbReference>
<sequence>MGSNVAPPYTNMAHFEDTLIYAHNLFRTHSVLWKRLIDDIFCVWKGEFASLETFFHFLKTSWPGLDSTMTHHSNQISFLDTLVMKDDHGNLSTDLYSKPTDRNSLLHYDSFHPRNMIKSIPKSQTHRVNKIVSDPLLKQQRTIEIKSKIQDRGYPPQVLNTIQQTTSREVNSVGHQIPFVHQYHPAAYRIHRSICQHWHILRTSYPTIEEFKNPFLPCFQKAHNIRDTLVRADIGPSRAPPTQCFLRSPTKGYISLSKLNVLKGDIIYHPDTGKRYNIDNFFTCDSNFVVYLIKCSCGLLYVGETTQVIKDRISKHKSTIRCKNLLLPIPHHFISKGHNVAQLRFQIIEQVTPPCRGGDRIGILKHREAFWIHKLKTL</sequence>
<feature type="domain" description="GIY-YIG" evidence="1">
    <location>
        <begin position="286"/>
        <end position="378"/>
    </location>
</feature>
<dbReference type="InterPro" id="IPR000305">
    <property type="entry name" value="GIY-YIG_endonuc"/>
</dbReference>
<evidence type="ECO:0000259" key="1">
    <source>
        <dbReference type="PROSITE" id="PS50164"/>
    </source>
</evidence>
<dbReference type="PANTHER" id="PTHR21301">
    <property type="entry name" value="REVERSE TRANSCRIPTASE"/>
    <property type="match status" value="1"/>
</dbReference>
<accession>A0ABN9LQK3</accession>
<dbReference type="InterPro" id="IPR035901">
    <property type="entry name" value="GIY-YIG_endonuc_sf"/>
</dbReference>
<proteinExistence type="predicted"/>
<name>A0ABN9LQK3_9NEOB</name>
<comment type="caution">
    <text evidence="2">The sequence shown here is derived from an EMBL/GenBank/DDBJ whole genome shotgun (WGS) entry which is preliminary data.</text>
</comment>
<evidence type="ECO:0000313" key="3">
    <source>
        <dbReference type="Proteomes" id="UP001176940"/>
    </source>
</evidence>
<protein>
    <recommendedName>
        <fullName evidence="1">GIY-YIG domain-containing protein</fullName>
    </recommendedName>
</protein>